<gene>
    <name evidence="2" type="ORF">Tsubulata_006910</name>
</gene>
<feature type="compositionally biased region" description="Acidic residues" evidence="1">
    <location>
        <begin position="50"/>
        <end position="64"/>
    </location>
</feature>
<dbReference type="GO" id="GO:1990112">
    <property type="term" value="C:RQC complex"/>
    <property type="evidence" value="ECO:0007669"/>
    <property type="project" value="TreeGrafter"/>
</dbReference>
<evidence type="ECO:0000313" key="3">
    <source>
        <dbReference type="Proteomes" id="UP001141552"/>
    </source>
</evidence>
<feature type="compositionally biased region" description="Acidic residues" evidence="1">
    <location>
        <begin position="23"/>
        <end position="33"/>
    </location>
</feature>
<reference evidence="2" key="2">
    <citation type="journal article" date="2023" name="Plants (Basel)">
        <title>Annotation of the Turnera subulata (Passifloraceae) Draft Genome Reveals the S-Locus Evolved after the Divergence of Turneroideae from Passifloroideae in a Stepwise Manner.</title>
        <authorList>
            <person name="Henning P.M."/>
            <person name="Roalson E.H."/>
            <person name="Mir W."/>
            <person name="McCubbin A.G."/>
            <person name="Shore J.S."/>
        </authorList>
    </citation>
    <scope>NUCLEOTIDE SEQUENCE</scope>
    <source>
        <strain evidence="2">F60SS</strain>
    </source>
</reference>
<protein>
    <recommendedName>
        <fullName evidence="4">Transcription factor 25</fullName>
    </recommendedName>
</protein>
<dbReference type="PANTHER" id="PTHR22684:SF0">
    <property type="entry name" value="RIBOSOME QUALITY CONTROL COMPLEX SUBUNIT TCF25"/>
    <property type="match status" value="1"/>
</dbReference>
<sequence>MSARLLKKVLIEQEQLHQNQPPVEEEEEEDEEAESPKPATRPVINPFDLLNEDDADQESEEEQVEPDKQKQELPVRKSVSAVDSTANQKSKKKKKKKSKGGAASGASKVEAAPLDDELEALTLNNESSRNQPGPSSKLREEFLRRNAPSILQVDPKCLNPENELRRIFGSKVVKSFERSNQPSGSRQVRGGRRGTHHTRKTILVSPADHWPRWDGSLSMELLEIKDGYHYFRYVGSSSYEQCQRAFEAAKAIHDLNAIASILVHHPYHLDSLLTMADYFKFVGEHQMSADAIAKSLYALECAWHPTFSSLQGNCQLKISHETNKPLFTALFTHMKNLDRRGCHRSALEVCKLLLSLDSDDPMGSMFCIDYFALRAEEYGWLERFSEDYKSDNSLWLFPNFSYSLAIARFYLEREEKDASKAATKATSTELMKQALMLHPSVVKKLVDKVPLKDQAWTNILKNSFFRSEKTGSPSLDHLINIYVERSYILWRLPDLQKLLRDTALQVIETLDHSSSEAKDWTCVRREAFSSENNEYAHLMVSDFSDTVPTLPPENLQDFMVDPRAREAEQNGGQNAIPGHPLPRDVANRNPLAVLFESMLPWVNYGDREDAGDHEDNHIPREQGDDED</sequence>
<dbReference type="EMBL" id="JAKUCV010001087">
    <property type="protein sequence ID" value="KAJ4847736.1"/>
    <property type="molecule type" value="Genomic_DNA"/>
</dbReference>
<feature type="region of interest" description="Disordered" evidence="1">
    <location>
        <begin position="606"/>
        <end position="627"/>
    </location>
</feature>
<dbReference type="Pfam" id="PF04910">
    <property type="entry name" value="Tcf25"/>
    <property type="match status" value="1"/>
</dbReference>
<comment type="caution">
    <text evidence="2">The sequence shown here is derived from an EMBL/GenBank/DDBJ whole genome shotgun (WGS) entry which is preliminary data.</text>
</comment>
<dbReference type="OrthoDB" id="205993at2759"/>
<dbReference type="AlphaFoldDB" id="A0A9Q0GDH2"/>
<evidence type="ECO:0008006" key="4">
    <source>
        <dbReference type="Google" id="ProtNLM"/>
    </source>
</evidence>
<dbReference type="Proteomes" id="UP001141552">
    <property type="component" value="Unassembled WGS sequence"/>
</dbReference>
<feature type="region of interest" description="Disordered" evidence="1">
    <location>
        <begin position="1"/>
        <end position="113"/>
    </location>
</feature>
<dbReference type="InterPro" id="IPR006994">
    <property type="entry name" value="TCF25/Rqc1"/>
</dbReference>
<evidence type="ECO:0000313" key="2">
    <source>
        <dbReference type="EMBL" id="KAJ4847736.1"/>
    </source>
</evidence>
<evidence type="ECO:0000256" key="1">
    <source>
        <dbReference type="SAM" id="MobiDB-lite"/>
    </source>
</evidence>
<dbReference type="PANTHER" id="PTHR22684">
    <property type="entry name" value="NULP1-RELATED"/>
    <property type="match status" value="1"/>
</dbReference>
<feature type="compositionally biased region" description="Basic and acidic residues" evidence="1">
    <location>
        <begin position="65"/>
        <end position="75"/>
    </location>
</feature>
<feature type="region of interest" description="Disordered" evidence="1">
    <location>
        <begin position="175"/>
        <end position="199"/>
    </location>
</feature>
<reference evidence="2" key="1">
    <citation type="submission" date="2022-02" db="EMBL/GenBank/DDBJ databases">
        <authorList>
            <person name="Henning P.M."/>
            <person name="McCubbin A.G."/>
            <person name="Shore J.S."/>
        </authorList>
    </citation>
    <scope>NUCLEOTIDE SEQUENCE</scope>
    <source>
        <strain evidence="2">F60SS</strain>
        <tissue evidence="2">Leaves</tissue>
    </source>
</reference>
<accession>A0A9Q0GDH2</accession>
<feature type="compositionally biased region" description="Basic residues" evidence="1">
    <location>
        <begin position="89"/>
        <end position="99"/>
    </location>
</feature>
<feature type="compositionally biased region" description="Basic residues" evidence="1">
    <location>
        <begin position="189"/>
        <end position="199"/>
    </location>
</feature>
<proteinExistence type="predicted"/>
<organism evidence="2 3">
    <name type="scientific">Turnera subulata</name>
    <dbReference type="NCBI Taxonomy" id="218843"/>
    <lineage>
        <taxon>Eukaryota</taxon>
        <taxon>Viridiplantae</taxon>
        <taxon>Streptophyta</taxon>
        <taxon>Embryophyta</taxon>
        <taxon>Tracheophyta</taxon>
        <taxon>Spermatophyta</taxon>
        <taxon>Magnoliopsida</taxon>
        <taxon>eudicotyledons</taxon>
        <taxon>Gunneridae</taxon>
        <taxon>Pentapetalae</taxon>
        <taxon>rosids</taxon>
        <taxon>fabids</taxon>
        <taxon>Malpighiales</taxon>
        <taxon>Passifloraceae</taxon>
        <taxon>Turnera</taxon>
    </lineage>
</organism>
<name>A0A9Q0GDH2_9ROSI</name>
<keyword evidence="3" id="KW-1185">Reference proteome</keyword>